<keyword evidence="1" id="KW-0732">Signal</keyword>
<dbReference type="InParanoid" id="B4DCR2"/>
<organism evidence="2 3">
    <name type="scientific">Chthoniobacter flavus Ellin428</name>
    <dbReference type="NCBI Taxonomy" id="497964"/>
    <lineage>
        <taxon>Bacteria</taxon>
        <taxon>Pseudomonadati</taxon>
        <taxon>Verrucomicrobiota</taxon>
        <taxon>Spartobacteria</taxon>
        <taxon>Chthoniobacterales</taxon>
        <taxon>Chthoniobacteraceae</taxon>
        <taxon>Chthoniobacter</taxon>
    </lineage>
</organism>
<dbReference type="STRING" id="497964.CfE428DRAFT_6703"/>
<feature type="signal peptide" evidence="1">
    <location>
        <begin position="1"/>
        <end position="20"/>
    </location>
</feature>
<evidence type="ECO:0000256" key="1">
    <source>
        <dbReference type="SAM" id="SignalP"/>
    </source>
</evidence>
<gene>
    <name evidence="2" type="ORF">CfE428DRAFT_6703</name>
</gene>
<keyword evidence="3" id="KW-1185">Reference proteome</keyword>
<sequence>MRLRTSVLFVLFLAAGAALFSGLHSTTYTTNCGGNSAALARVRNIATLARAAAMEAPDHSFQFTAVRAEQRELFSDLRQNHWLPNAHFLVCTVPLSADGAQSHRVIVVCDTAYNNVPRRWIGTAPSTHAAAFADGSSGLISAQEFAALDRSQFTPFDELFPATAR</sequence>
<feature type="chain" id="PRO_5002803439" evidence="1">
    <location>
        <begin position="21"/>
        <end position="165"/>
    </location>
</feature>
<dbReference type="Proteomes" id="UP000005824">
    <property type="component" value="Unassembled WGS sequence"/>
</dbReference>
<dbReference type="EMBL" id="ABVL01000058">
    <property type="protein sequence ID" value="EDY15775.1"/>
    <property type="molecule type" value="Genomic_DNA"/>
</dbReference>
<evidence type="ECO:0000313" key="3">
    <source>
        <dbReference type="Proteomes" id="UP000005824"/>
    </source>
</evidence>
<evidence type="ECO:0000313" key="2">
    <source>
        <dbReference type="EMBL" id="EDY15775.1"/>
    </source>
</evidence>
<reference evidence="2 3" key="1">
    <citation type="journal article" date="2011" name="J. Bacteriol.">
        <title>Genome sequence of Chthoniobacter flavus Ellin428, an aerobic heterotrophic soil bacterium.</title>
        <authorList>
            <person name="Kant R."/>
            <person name="van Passel M.W."/>
            <person name="Palva A."/>
            <person name="Lucas S."/>
            <person name="Lapidus A."/>
            <person name="Glavina Del Rio T."/>
            <person name="Dalin E."/>
            <person name="Tice H."/>
            <person name="Bruce D."/>
            <person name="Goodwin L."/>
            <person name="Pitluck S."/>
            <person name="Larimer F.W."/>
            <person name="Land M.L."/>
            <person name="Hauser L."/>
            <person name="Sangwan P."/>
            <person name="de Vos W.M."/>
            <person name="Janssen P.H."/>
            <person name="Smidt H."/>
        </authorList>
    </citation>
    <scope>NUCLEOTIDE SEQUENCE [LARGE SCALE GENOMIC DNA]</scope>
    <source>
        <strain evidence="2 3">Ellin428</strain>
    </source>
</reference>
<protein>
    <submittedName>
        <fullName evidence="2">Uncharacterized protein</fullName>
    </submittedName>
</protein>
<dbReference type="eggNOG" id="ENOG502ZN7Z">
    <property type="taxonomic scope" value="Bacteria"/>
</dbReference>
<comment type="caution">
    <text evidence="2">The sequence shown here is derived from an EMBL/GenBank/DDBJ whole genome shotgun (WGS) entry which is preliminary data.</text>
</comment>
<dbReference type="AlphaFoldDB" id="B4DCR2"/>
<proteinExistence type="predicted"/>
<name>B4DCR2_9BACT</name>
<accession>B4DCR2</accession>